<accession>A0ACB9YT05</accession>
<reference evidence="1 2" key="1">
    <citation type="journal article" date="2022" name="New Phytol.">
        <title>Ecological generalism drives hyperdiversity of secondary metabolite gene clusters in xylarialean endophytes.</title>
        <authorList>
            <person name="Franco M.E.E."/>
            <person name="Wisecaver J.H."/>
            <person name="Arnold A.E."/>
            <person name="Ju Y.M."/>
            <person name="Slot J.C."/>
            <person name="Ahrendt S."/>
            <person name="Moore L.P."/>
            <person name="Eastman K.E."/>
            <person name="Scott K."/>
            <person name="Konkel Z."/>
            <person name="Mondo S.J."/>
            <person name="Kuo A."/>
            <person name="Hayes R.D."/>
            <person name="Haridas S."/>
            <person name="Andreopoulos B."/>
            <person name="Riley R."/>
            <person name="LaButti K."/>
            <person name="Pangilinan J."/>
            <person name="Lipzen A."/>
            <person name="Amirebrahimi M."/>
            <person name="Yan J."/>
            <person name="Adam C."/>
            <person name="Keymanesh K."/>
            <person name="Ng V."/>
            <person name="Louie K."/>
            <person name="Northen T."/>
            <person name="Drula E."/>
            <person name="Henrissat B."/>
            <person name="Hsieh H.M."/>
            <person name="Youens-Clark K."/>
            <person name="Lutzoni F."/>
            <person name="Miadlikowska J."/>
            <person name="Eastwood D.C."/>
            <person name="Hamelin R.C."/>
            <person name="Grigoriev I.V."/>
            <person name="U'Ren J.M."/>
        </authorList>
    </citation>
    <scope>NUCLEOTIDE SEQUENCE [LARGE SCALE GENOMIC DNA]</scope>
    <source>
        <strain evidence="1 2">CBS 119005</strain>
    </source>
</reference>
<dbReference type="EMBL" id="MU393534">
    <property type="protein sequence ID" value="KAI4862093.1"/>
    <property type="molecule type" value="Genomic_DNA"/>
</dbReference>
<gene>
    <name evidence="1" type="ORF">F4820DRAFT_451318</name>
</gene>
<protein>
    <submittedName>
        <fullName evidence="1">RNA polymerase III RPC4-domain-containing protein</fullName>
    </submittedName>
</protein>
<organism evidence="1 2">
    <name type="scientific">Hypoxylon rubiginosum</name>
    <dbReference type="NCBI Taxonomy" id="110542"/>
    <lineage>
        <taxon>Eukaryota</taxon>
        <taxon>Fungi</taxon>
        <taxon>Dikarya</taxon>
        <taxon>Ascomycota</taxon>
        <taxon>Pezizomycotina</taxon>
        <taxon>Sordariomycetes</taxon>
        <taxon>Xylariomycetidae</taxon>
        <taxon>Xylariales</taxon>
        <taxon>Hypoxylaceae</taxon>
        <taxon>Hypoxylon</taxon>
    </lineage>
</organism>
<dbReference type="Proteomes" id="UP001497700">
    <property type="component" value="Unassembled WGS sequence"/>
</dbReference>
<evidence type="ECO:0000313" key="1">
    <source>
        <dbReference type="EMBL" id="KAI4862093.1"/>
    </source>
</evidence>
<comment type="caution">
    <text evidence="1">The sequence shown here is derived from an EMBL/GenBank/DDBJ whole genome shotgun (WGS) entry which is preliminary data.</text>
</comment>
<keyword evidence="2" id="KW-1185">Reference proteome</keyword>
<proteinExistence type="predicted"/>
<name>A0ACB9YT05_9PEZI</name>
<evidence type="ECO:0000313" key="2">
    <source>
        <dbReference type="Proteomes" id="UP001497700"/>
    </source>
</evidence>
<sequence length="567" mass="61216">MPPRGARGSRGGRGGVRGRGRGAARAGHSVATTSSHDEETHPTESPSQAQNSTDGGDEVMLDAPVQESISNDGPVASVIPASQPSTRQSQTPSTTPSRATGRFRPKNVRRDAAERARLEEERNRDLATKIKAEEDELRAEERRARRGRGRGDRGQRGLIRRTVTASGPFSAIAQGNVKAGDSGWGRGGGAGGSGGAGGAWGGSSSKPGVAPQNGQHDIQRYQPREEHENRVNIDKLNGVTGYGEDGRPIYSVGFLPVGLVRRQHEEAEVKLKTTAELEAEERESSDDEELFVSQAAKELADVDLEDDSEVWHAAPKSQVKVKNEPGTDPDVMDIDMADIPEAVKAPPSPEVKKKHIVSEDDDAIARRRKEKADKDPEFRATAADLAAQLDELRFKPIDDGDGHQTQAKDDHIYLFQLPPILPPLAKPTDGANGDAATIDPTSQANSNQPPNSKVKIEEGAEKEKEWNPFSTLPPEGGLIGKLNVRKSGRVELDWGGRILNLGMGAPTEFLTSAIMIEQNIDLQNPEKSTGFACGIGEVEQKFVLAPIWDEEEDWDPSLDDIEGLDDQ</sequence>